<reference evidence="2 3" key="1">
    <citation type="submission" date="2017-03" db="EMBL/GenBank/DDBJ databases">
        <title>Genomes of endolithic fungi from Antarctica.</title>
        <authorList>
            <person name="Coleine C."/>
            <person name="Masonjones S."/>
            <person name="Stajich J.E."/>
        </authorList>
    </citation>
    <scope>NUCLEOTIDE SEQUENCE [LARGE SCALE GENOMIC DNA]</scope>
    <source>
        <strain evidence="2 3">CCFEE 5311</strain>
    </source>
</reference>
<protein>
    <recommendedName>
        <fullName evidence="4">AB hydrolase-1 domain-containing protein</fullName>
    </recommendedName>
</protein>
<dbReference type="AlphaFoldDB" id="A0A4U0V327"/>
<gene>
    <name evidence="2" type="ORF">B0A54_05931</name>
</gene>
<dbReference type="PANTHER" id="PTHR42103:SF2">
    <property type="entry name" value="AB HYDROLASE-1 DOMAIN-CONTAINING PROTEIN"/>
    <property type="match status" value="1"/>
</dbReference>
<dbReference type="SUPFAM" id="SSF53474">
    <property type="entry name" value="alpha/beta-Hydrolases"/>
    <property type="match status" value="1"/>
</dbReference>
<evidence type="ECO:0000313" key="2">
    <source>
        <dbReference type="EMBL" id="TKA42984.1"/>
    </source>
</evidence>
<accession>A0A4U0V327</accession>
<dbReference type="STRING" id="329885.A0A4U0V327"/>
<sequence>MPPEPAYSFTIPSVEDDTTLECRIYHPADLGKTLLHHNDTNSLKGAIFAHPYAPLGGSYDDPVVLLVAATLTDLGYVVGTFNFRGAGGSHSKTSWTGKGEVEDYCSVVGVVMHYLRTLQHSARQGSELLSPIMSADERNVPGAKGSHGERPLSILLGGYSYGSLVLARLPPIQAMQQRFGEATMGTAAAEIVQRARTLAKQTLKAVEDERQHHLKASRERGAIPEDAPSSPVRHGRTFPVLIGGEETDSADRRRSRDTPRSMDLGRKSVDFPKRFKTHMRHGSALQEGHPLSEIDKSHPPTGIGDGGDGLSPLLVNARYLLVSPVLLPLTTNIAPPGPPAPQLGLRGRSADSKAGALFLQHATLAIFGTNDTFTSNRRLRAWATKTEREAAGGFEWQAVEGAGHFWREEGVMQKLRERVTKWVETLR</sequence>
<evidence type="ECO:0000256" key="1">
    <source>
        <dbReference type="SAM" id="MobiDB-lite"/>
    </source>
</evidence>
<dbReference type="OrthoDB" id="10260961at2759"/>
<dbReference type="PANTHER" id="PTHR42103">
    <property type="entry name" value="ALPHA/BETA-HYDROLASES SUPERFAMILY PROTEIN"/>
    <property type="match status" value="1"/>
</dbReference>
<dbReference type="EMBL" id="NAJP01000020">
    <property type="protein sequence ID" value="TKA42984.1"/>
    <property type="molecule type" value="Genomic_DNA"/>
</dbReference>
<name>A0A4U0V327_9PEZI</name>
<dbReference type="InterPro" id="IPR029058">
    <property type="entry name" value="AB_hydrolase_fold"/>
</dbReference>
<dbReference type="Gene3D" id="3.40.50.1820">
    <property type="entry name" value="alpha/beta hydrolase"/>
    <property type="match status" value="2"/>
</dbReference>
<feature type="compositionally biased region" description="Basic and acidic residues" evidence="1">
    <location>
        <begin position="249"/>
        <end position="268"/>
    </location>
</feature>
<evidence type="ECO:0000313" key="3">
    <source>
        <dbReference type="Proteomes" id="UP000310066"/>
    </source>
</evidence>
<feature type="compositionally biased region" description="Basic and acidic residues" evidence="1">
    <location>
        <begin position="207"/>
        <end position="223"/>
    </location>
</feature>
<dbReference type="Proteomes" id="UP000310066">
    <property type="component" value="Unassembled WGS sequence"/>
</dbReference>
<organism evidence="2 3">
    <name type="scientific">Friedmanniomyces endolithicus</name>
    <dbReference type="NCBI Taxonomy" id="329885"/>
    <lineage>
        <taxon>Eukaryota</taxon>
        <taxon>Fungi</taxon>
        <taxon>Dikarya</taxon>
        <taxon>Ascomycota</taxon>
        <taxon>Pezizomycotina</taxon>
        <taxon>Dothideomycetes</taxon>
        <taxon>Dothideomycetidae</taxon>
        <taxon>Mycosphaerellales</taxon>
        <taxon>Teratosphaeriaceae</taxon>
        <taxon>Friedmanniomyces</taxon>
    </lineage>
</organism>
<comment type="caution">
    <text evidence="2">The sequence shown here is derived from an EMBL/GenBank/DDBJ whole genome shotgun (WGS) entry which is preliminary data.</text>
</comment>
<proteinExistence type="predicted"/>
<feature type="region of interest" description="Disordered" evidence="1">
    <location>
        <begin position="207"/>
        <end position="268"/>
    </location>
</feature>
<evidence type="ECO:0008006" key="4">
    <source>
        <dbReference type="Google" id="ProtNLM"/>
    </source>
</evidence>